<keyword evidence="1" id="KW-1133">Transmembrane helix</keyword>
<feature type="transmembrane region" description="Helical" evidence="1">
    <location>
        <begin position="175"/>
        <end position="196"/>
    </location>
</feature>
<feature type="transmembrane region" description="Helical" evidence="1">
    <location>
        <begin position="350"/>
        <end position="370"/>
    </location>
</feature>
<organism evidence="2 3">
    <name type="scientific">Rathayibacter festucae DSM 15932</name>
    <dbReference type="NCBI Taxonomy" id="1328866"/>
    <lineage>
        <taxon>Bacteria</taxon>
        <taxon>Bacillati</taxon>
        <taxon>Actinomycetota</taxon>
        <taxon>Actinomycetes</taxon>
        <taxon>Micrococcales</taxon>
        <taxon>Microbacteriaceae</taxon>
        <taxon>Rathayibacter</taxon>
    </lineage>
</organism>
<feature type="transmembrane region" description="Helical" evidence="1">
    <location>
        <begin position="453"/>
        <end position="478"/>
    </location>
</feature>
<keyword evidence="1" id="KW-0472">Membrane</keyword>
<feature type="transmembrane region" description="Helical" evidence="1">
    <location>
        <begin position="145"/>
        <end position="168"/>
    </location>
</feature>
<reference evidence="2 3" key="1">
    <citation type="submission" date="2018-03" db="EMBL/GenBank/DDBJ databases">
        <title>Bacteriophage NCPPB3778 and a type I-E CRISPR drive the evolution of the US Biological Select Agent, Rathayibacter toxicus.</title>
        <authorList>
            <person name="Davis E.W.II."/>
            <person name="Tabima J.F."/>
            <person name="Weisberg A.J."/>
            <person name="Dantas Lopes L."/>
            <person name="Wiseman M.S."/>
            <person name="Wiseman M.S."/>
            <person name="Pupko T."/>
            <person name="Belcher M.S."/>
            <person name="Sechler A.J."/>
            <person name="Tancos M.A."/>
            <person name="Schroeder B.K."/>
            <person name="Murray T.D."/>
            <person name="Luster D.G."/>
            <person name="Schneider W.L."/>
            <person name="Rogers E."/>
            <person name="Andreote F.D."/>
            <person name="Grunwald N.J."/>
            <person name="Putnam M.L."/>
            <person name="Chang J.H."/>
        </authorList>
    </citation>
    <scope>NUCLEOTIDE SEQUENCE [LARGE SCALE GENOMIC DNA]</scope>
    <source>
        <strain evidence="2 3">DSM 15932</strain>
    </source>
</reference>
<feature type="transmembrane region" description="Helical" evidence="1">
    <location>
        <begin position="288"/>
        <end position="317"/>
    </location>
</feature>
<keyword evidence="1" id="KW-0812">Transmembrane</keyword>
<name>A0A3T0T2D5_9MICO</name>
<evidence type="ECO:0000256" key="1">
    <source>
        <dbReference type="SAM" id="Phobius"/>
    </source>
</evidence>
<feature type="transmembrane region" description="Helical" evidence="1">
    <location>
        <begin position="92"/>
        <end position="119"/>
    </location>
</feature>
<evidence type="ECO:0000313" key="3">
    <source>
        <dbReference type="Proteomes" id="UP000285317"/>
    </source>
</evidence>
<feature type="transmembrane region" description="Helical" evidence="1">
    <location>
        <begin position="251"/>
        <end position="268"/>
    </location>
</feature>
<dbReference type="Proteomes" id="UP000285317">
    <property type="component" value="Chromosome"/>
</dbReference>
<proteinExistence type="predicted"/>
<dbReference type="KEGG" id="rfs:C1I64_12275"/>
<accession>A0A3T0T2D5</accession>
<dbReference type="AlphaFoldDB" id="A0A3T0T2D5"/>
<evidence type="ECO:0000313" key="2">
    <source>
        <dbReference type="EMBL" id="AZZ52742.1"/>
    </source>
</evidence>
<dbReference type="EMBL" id="CP028137">
    <property type="protein sequence ID" value="AZZ52742.1"/>
    <property type="molecule type" value="Genomic_DNA"/>
</dbReference>
<gene>
    <name evidence="2" type="ORF">C1I64_12275</name>
</gene>
<protein>
    <submittedName>
        <fullName evidence="2">Uncharacterized protein</fullName>
    </submittedName>
</protein>
<dbReference type="RefSeq" id="WP_127887393.1">
    <property type="nucleotide sequence ID" value="NZ_CP028137.1"/>
</dbReference>
<feature type="transmembrane region" description="Helical" evidence="1">
    <location>
        <begin position="216"/>
        <end position="239"/>
    </location>
</feature>
<feature type="transmembrane region" description="Helical" evidence="1">
    <location>
        <begin position="52"/>
        <end position="71"/>
    </location>
</feature>
<sequence>MIASLSRRVRLLLAGWALAAAAAYSIHQRMLWTASGSSFGFVDVAVEVVNDPLFVCYGLGAPWCIAFFLASRSLPPESVCIRAGSLKNVLLVLLRSDTVSAAVVLFGVLTTCWVCSLGLANDVARVPGSVSALLSDVALPPPVGVLLQLPLLLLFLATIGSLLSACWVLSGGSVLVGPAATVLLGWFAVSAAGGLPRDSAVSSAFLSSSSLHLGRPFGVLAAAVVLLSIEVVLLGAVRVQDRRLSGAARSWGAGWAAYVLLLGTAALGPTGPQSVSEGNPAPGVEGRVLGPLFAGPAGALAPTLFSVLVVTGFAMTWQLSELDPRRPILRCELIRYGSSGARNRRLGAGLLARALGVSALVGALAGAEALLRGAPGELASFADPVVGYQLLVNGTLQLTLVAVAASAFAPLAGSGAAPAAFSAGLAFLPSELLEGNPLGIAGLWRSAEGWPSVLHGTALALGSACIVLVAAAIASRLVERHPRTERGRS</sequence>